<feature type="domain" description="AB hydrolase-1" evidence="1">
    <location>
        <begin position="24"/>
        <end position="255"/>
    </location>
</feature>
<reference evidence="3" key="1">
    <citation type="submission" date="2016-10" db="EMBL/GenBank/DDBJ databases">
        <authorList>
            <person name="Varghese N."/>
            <person name="Submissions S."/>
        </authorList>
    </citation>
    <scope>NUCLEOTIDE SEQUENCE [LARGE SCALE GENOMIC DNA]</scope>
    <source>
        <strain evidence="3">DSM 45079</strain>
    </source>
</reference>
<dbReference type="PANTHER" id="PTHR46438">
    <property type="entry name" value="ALPHA/BETA-HYDROLASES SUPERFAMILY PROTEIN"/>
    <property type="match status" value="1"/>
</dbReference>
<dbReference type="SUPFAM" id="SSF53474">
    <property type="entry name" value="alpha/beta-Hydrolases"/>
    <property type="match status" value="1"/>
</dbReference>
<keyword evidence="2" id="KW-0378">Hydrolase</keyword>
<dbReference type="EMBL" id="LT629791">
    <property type="protein sequence ID" value="SDU28438.1"/>
    <property type="molecule type" value="Genomic_DNA"/>
</dbReference>
<evidence type="ECO:0000259" key="1">
    <source>
        <dbReference type="Pfam" id="PF00561"/>
    </source>
</evidence>
<dbReference type="GO" id="GO:0016787">
    <property type="term" value="F:hydrolase activity"/>
    <property type="evidence" value="ECO:0007669"/>
    <property type="project" value="UniProtKB-KW"/>
</dbReference>
<dbReference type="Proteomes" id="UP000182977">
    <property type="component" value="Chromosome I"/>
</dbReference>
<sequence>MAVHTQFLTRPEGRLGYDVRGAGPLVVSVPGVGDLRSSYRFLAPVLADAGFRVATVDLRGHGDSDTTFTDYGDAATGDDIVALIRELGGGPAVVIGNSLGAAAAVWAAAHEPDLVSAIVMLGPFVRDAPTTPLTRILMAVALRRPWGAAAWGAYYRSLNAGIRPTDLADHVARIRTALRRPGAWSAFLRTIQTSHAPVTPLLANVSAPVLVMMGERDPDFTDPRAEADFIAGALGGGPAEVVMVADAGHYPQAQRPDVTGPAVAAFLATVRGA</sequence>
<dbReference type="OrthoDB" id="3771266at2"/>
<evidence type="ECO:0000313" key="3">
    <source>
        <dbReference type="Proteomes" id="UP000182977"/>
    </source>
</evidence>
<name>A0A1H2HA57_9ACTN</name>
<dbReference type="AlphaFoldDB" id="A0A1H2HA57"/>
<dbReference type="InterPro" id="IPR029058">
    <property type="entry name" value="AB_hydrolase_fold"/>
</dbReference>
<gene>
    <name evidence="2" type="ORF">SAMN04488563_0913</name>
</gene>
<organism evidence="2 3">
    <name type="scientific">Jiangella alkaliphila</name>
    <dbReference type="NCBI Taxonomy" id="419479"/>
    <lineage>
        <taxon>Bacteria</taxon>
        <taxon>Bacillati</taxon>
        <taxon>Actinomycetota</taxon>
        <taxon>Actinomycetes</taxon>
        <taxon>Jiangellales</taxon>
        <taxon>Jiangellaceae</taxon>
        <taxon>Jiangella</taxon>
    </lineage>
</organism>
<dbReference type="RefSeq" id="WP_046767157.1">
    <property type="nucleotide sequence ID" value="NZ_KQ061220.1"/>
</dbReference>
<dbReference type="PRINTS" id="PR00412">
    <property type="entry name" value="EPOXHYDRLASE"/>
</dbReference>
<accession>A0A1H2HA57</accession>
<dbReference type="Gene3D" id="3.40.50.1820">
    <property type="entry name" value="alpha/beta hydrolase"/>
    <property type="match status" value="1"/>
</dbReference>
<evidence type="ECO:0000313" key="2">
    <source>
        <dbReference type="EMBL" id="SDU28438.1"/>
    </source>
</evidence>
<protein>
    <submittedName>
        <fullName evidence="2">Lysophospholipase, alpha-beta hydrolase superfamily</fullName>
    </submittedName>
</protein>
<dbReference type="InterPro" id="IPR000639">
    <property type="entry name" value="Epox_hydrolase-like"/>
</dbReference>
<dbReference type="Pfam" id="PF00561">
    <property type="entry name" value="Abhydrolase_1"/>
    <property type="match status" value="1"/>
</dbReference>
<dbReference type="PRINTS" id="PR00111">
    <property type="entry name" value="ABHYDROLASE"/>
</dbReference>
<keyword evidence="3" id="KW-1185">Reference proteome</keyword>
<dbReference type="STRING" id="419479.SAMN04488563_0913"/>
<dbReference type="InterPro" id="IPR000073">
    <property type="entry name" value="AB_hydrolase_1"/>
</dbReference>
<proteinExistence type="predicted"/>